<evidence type="ECO:0000256" key="1">
    <source>
        <dbReference type="ARBA" id="ARBA00023125"/>
    </source>
</evidence>
<dbReference type="GO" id="GO:0003677">
    <property type="term" value="F:DNA binding"/>
    <property type="evidence" value="ECO:0007669"/>
    <property type="project" value="UniProtKB-KW"/>
</dbReference>
<organism evidence="4">
    <name type="scientific">Caldilineaceae bacterium SB0662_bin_9</name>
    <dbReference type="NCBI Taxonomy" id="2605258"/>
    <lineage>
        <taxon>Bacteria</taxon>
        <taxon>Bacillati</taxon>
        <taxon>Chloroflexota</taxon>
        <taxon>Caldilineae</taxon>
        <taxon>Caldilineales</taxon>
        <taxon>Caldilineaceae</taxon>
    </lineage>
</organism>
<dbReference type="EMBL" id="VXPY01000078">
    <property type="protein sequence ID" value="MYD90832.1"/>
    <property type="molecule type" value="Genomic_DNA"/>
</dbReference>
<dbReference type="Pfam" id="PF07282">
    <property type="entry name" value="Cas12f1-like_TNB"/>
    <property type="match status" value="1"/>
</dbReference>
<accession>A0A6B1DVZ6</accession>
<sequence>MACAPITGRSKRPPTMAEKVTRILHSQGLNRDKYDRLARIAVQCGKVRADAWQRCSGVSTVLQSPYEIRDAWMAEGCDWHGLPARLGKATLADALGDIQAGREAAKVPVKKAIRHRTRGDKAERERLYSLLKQNRWTEDPFLHRQMRQQWRGGRSHVTNQIVADAGSYTTKVWHDRAWVYLQGLERGQRIAIPLKGTYLPSGTLRILLRDNGQVEVHYAVDETQVCSTRSCGEATVGVDKGYTETYTDSDGERHGEGLGDLLSAESDHRKVKGTRRNHLRDTEQKHRAKGNHRKADTIRKNNLGNQKWDRRRTRHHRQVRDHLCQAAHTVVDKAGTIACEDLSATMKSAPYRHRDTNRRLSGWVKGVMADTLTSISRRRGSAPALVNPAYTSQVDSRTGLLQGRRRWDRFYCLDGVVLDADVNAACNILARLYDEEITLYMPYREVKALLAERTRTAVGTAPPGLELRGPATTPPSTESELPTSVLKCAD</sequence>
<dbReference type="AlphaFoldDB" id="A0A6B1DVZ6"/>
<comment type="caution">
    <text evidence="4">The sequence shown here is derived from an EMBL/GenBank/DDBJ whole genome shotgun (WGS) entry which is preliminary data.</text>
</comment>
<evidence type="ECO:0000313" key="4">
    <source>
        <dbReference type="EMBL" id="MYD90832.1"/>
    </source>
</evidence>
<proteinExistence type="predicted"/>
<protein>
    <submittedName>
        <fullName evidence="4">Transposase</fullName>
    </submittedName>
</protein>
<evidence type="ECO:0000259" key="3">
    <source>
        <dbReference type="Pfam" id="PF07282"/>
    </source>
</evidence>
<name>A0A6B1DVZ6_9CHLR</name>
<evidence type="ECO:0000256" key="2">
    <source>
        <dbReference type="SAM" id="MobiDB-lite"/>
    </source>
</evidence>
<feature type="domain" description="Cas12f1-like TNB" evidence="3">
    <location>
        <begin position="372"/>
        <end position="428"/>
    </location>
</feature>
<feature type="compositionally biased region" description="Low complexity" evidence="2">
    <location>
        <begin position="470"/>
        <end position="484"/>
    </location>
</feature>
<feature type="region of interest" description="Disordered" evidence="2">
    <location>
        <begin position="268"/>
        <end position="295"/>
    </location>
</feature>
<keyword evidence="1" id="KW-0238">DNA-binding</keyword>
<reference evidence="4" key="1">
    <citation type="submission" date="2019-09" db="EMBL/GenBank/DDBJ databases">
        <title>Characterisation of the sponge microbiome using genome-centric metagenomics.</title>
        <authorList>
            <person name="Engelberts J.P."/>
            <person name="Robbins S.J."/>
            <person name="De Goeij J.M."/>
            <person name="Aranda M."/>
            <person name="Bell S.C."/>
            <person name="Webster N.S."/>
        </authorList>
    </citation>
    <scope>NUCLEOTIDE SEQUENCE</scope>
    <source>
        <strain evidence="4">SB0662_bin_9</strain>
    </source>
</reference>
<feature type="compositionally biased region" description="Basic residues" evidence="2">
    <location>
        <begin position="269"/>
        <end position="278"/>
    </location>
</feature>
<feature type="region of interest" description="Disordered" evidence="2">
    <location>
        <begin position="460"/>
        <end position="490"/>
    </location>
</feature>
<dbReference type="InterPro" id="IPR010095">
    <property type="entry name" value="Cas12f1-like_TNB"/>
</dbReference>
<gene>
    <name evidence="4" type="ORF">F4Y08_10930</name>
</gene>